<feature type="binding site" evidence="12">
    <location>
        <position position="189"/>
    </location>
    <ligand>
        <name>[4Fe-4S] cluster</name>
        <dbReference type="ChEBI" id="CHEBI:49883"/>
    </ligand>
</feature>
<keyword evidence="11 12" id="KW-0326">Glycosidase</keyword>
<dbReference type="Gene3D" id="1.10.1670.10">
    <property type="entry name" value="Helix-hairpin-Helix base-excision DNA repair enzymes (C-terminal)"/>
    <property type="match status" value="1"/>
</dbReference>
<dbReference type="Gene3D" id="1.10.340.30">
    <property type="entry name" value="Hypothetical protein, domain 2"/>
    <property type="match status" value="1"/>
</dbReference>
<evidence type="ECO:0000256" key="4">
    <source>
        <dbReference type="ARBA" id="ARBA00022763"/>
    </source>
</evidence>
<evidence type="ECO:0000256" key="7">
    <source>
        <dbReference type="ARBA" id="ARBA00023014"/>
    </source>
</evidence>
<feature type="binding site" evidence="12">
    <location>
        <position position="199"/>
    </location>
    <ligand>
        <name>[4Fe-4S] cluster</name>
        <dbReference type="ChEBI" id="CHEBI:49883"/>
    </ligand>
</feature>
<evidence type="ECO:0000256" key="10">
    <source>
        <dbReference type="ARBA" id="ARBA00023239"/>
    </source>
</evidence>
<dbReference type="InterPro" id="IPR003651">
    <property type="entry name" value="Endonuclease3_FeS-loop_motif"/>
</dbReference>
<dbReference type="EC" id="4.2.99.18" evidence="12"/>
<keyword evidence="6 12" id="KW-0408">Iron</keyword>
<gene>
    <name evidence="12" type="primary">nth</name>
    <name evidence="14" type="ORF">SAMN05660299_02596</name>
</gene>
<dbReference type="EMBL" id="FNHQ01000042">
    <property type="protein sequence ID" value="SDN36957.1"/>
    <property type="molecule type" value="Genomic_DNA"/>
</dbReference>
<dbReference type="FunFam" id="1.10.340.30:FF:000001">
    <property type="entry name" value="Endonuclease III"/>
    <property type="match status" value="1"/>
</dbReference>
<dbReference type="InterPro" id="IPR005759">
    <property type="entry name" value="Nth"/>
</dbReference>
<dbReference type="InterPro" id="IPR011257">
    <property type="entry name" value="DNA_glycosylase"/>
</dbReference>
<dbReference type="GO" id="GO:0019104">
    <property type="term" value="F:DNA N-glycosylase activity"/>
    <property type="evidence" value="ECO:0007669"/>
    <property type="project" value="UniProtKB-UniRule"/>
</dbReference>
<dbReference type="GO" id="GO:0140078">
    <property type="term" value="F:class I DNA-(apurinic or apyrimidinic site) endonuclease activity"/>
    <property type="evidence" value="ECO:0007669"/>
    <property type="project" value="UniProtKB-EC"/>
</dbReference>
<dbReference type="CDD" id="cd00056">
    <property type="entry name" value="ENDO3c"/>
    <property type="match status" value="1"/>
</dbReference>
<keyword evidence="8 12" id="KW-0238">DNA-binding</keyword>
<dbReference type="Pfam" id="PF00633">
    <property type="entry name" value="HHH"/>
    <property type="match status" value="1"/>
</dbReference>
<evidence type="ECO:0000256" key="11">
    <source>
        <dbReference type="ARBA" id="ARBA00023295"/>
    </source>
</evidence>
<proteinExistence type="inferred from homology"/>
<dbReference type="GO" id="GO:0046872">
    <property type="term" value="F:metal ion binding"/>
    <property type="evidence" value="ECO:0007669"/>
    <property type="project" value="UniProtKB-KW"/>
</dbReference>
<dbReference type="HAMAP" id="MF_00942">
    <property type="entry name" value="Nth"/>
    <property type="match status" value="1"/>
</dbReference>
<evidence type="ECO:0000313" key="14">
    <source>
        <dbReference type="EMBL" id="SDN36957.1"/>
    </source>
</evidence>
<keyword evidence="4 12" id="KW-0227">DNA damage</keyword>
<dbReference type="InterPro" id="IPR003265">
    <property type="entry name" value="HhH-GPD_domain"/>
</dbReference>
<dbReference type="PANTHER" id="PTHR10359">
    <property type="entry name" value="A/G-SPECIFIC ADENINE GLYCOSYLASE/ENDONUCLEASE III"/>
    <property type="match status" value="1"/>
</dbReference>
<evidence type="ECO:0000256" key="12">
    <source>
        <dbReference type="HAMAP-Rule" id="MF_00942"/>
    </source>
</evidence>
<dbReference type="InterPro" id="IPR000445">
    <property type="entry name" value="HhH_motif"/>
</dbReference>
<dbReference type="STRING" id="349095.SAMN05660299_02596"/>
<accession>A0A1H0AU02</accession>
<feature type="domain" description="HhH-GPD" evidence="13">
    <location>
        <begin position="40"/>
        <end position="187"/>
    </location>
</feature>
<sequence length="213" mass="24092">MAITKKIKQEMLERFQQQYGILKPALHYHSPFELLVAVVLSAQCTDERVNIVTEDLFPLYNTPKKMLELGLLGLESKIRTCGLYHSKAQHLLETSVILCEKYDGEVPQSFEELVKLPGVGRKTANVLVSILFNIPAIAVDTHVFRVANRTELAVGKTPLDVELGLQKAIPKKWWSRAHHWLIWHGRRICKARTPLCDDCILNDLCPAAALKDS</sequence>
<dbReference type="GO" id="GO:0051539">
    <property type="term" value="F:4 iron, 4 sulfur cluster binding"/>
    <property type="evidence" value="ECO:0007669"/>
    <property type="project" value="UniProtKB-UniRule"/>
</dbReference>
<name>A0A1H0AU02_9FIRM</name>
<keyword evidence="9 12" id="KW-0234">DNA repair</keyword>
<keyword evidence="5 12" id="KW-0378">Hydrolase</keyword>
<evidence type="ECO:0000256" key="6">
    <source>
        <dbReference type="ARBA" id="ARBA00023004"/>
    </source>
</evidence>
<dbReference type="PIRSF" id="PIRSF001435">
    <property type="entry name" value="Nth"/>
    <property type="match status" value="1"/>
</dbReference>
<evidence type="ECO:0000256" key="8">
    <source>
        <dbReference type="ARBA" id="ARBA00023125"/>
    </source>
</evidence>
<dbReference type="InterPro" id="IPR023170">
    <property type="entry name" value="HhH_base_excis_C"/>
</dbReference>
<keyword evidence="3 12" id="KW-0479">Metal-binding</keyword>
<evidence type="ECO:0000256" key="3">
    <source>
        <dbReference type="ARBA" id="ARBA00022723"/>
    </source>
</evidence>
<comment type="similarity">
    <text evidence="1 12">Belongs to the Nth/MutY family.</text>
</comment>
<evidence type="ECO:0000256" key="9">
    <source>
        <dbReference type="ARBA" id="ARBA00023204"/>
    </source>
</evidence>
<dbReference type="PROSITE" id="PS01155">
    <property type="entry name" value="ENDONUCLEASE_III_2"/>
    <property type="match status" value="1"/>
</dbReference>
<keyword evidence="7 12" id="KW-0411">Iron-sulfur</keyword>
<evidence type="ECO:0000256" key="2">
    <source>
        <dbReference type="ARBA" id="ARBA00022485"/>
    </source>
</evidence>
<evidence type="ECO:0000259" key="13">
    <source>
        <dbReference type="SMART" id="SM00478"/>
    </source>
</evidence>
<feature type="binding site" evidence="12">
    <location>
        <position position="196"/>
    </location>
    <ligand>
        <name>[4Fe-4S] cluster</name>
        <dbReference type="ChEBI" id="CHEBI:49883"/>
    </ligand>
</feature>
<dbReference type="GO" id="GO:0003677">
    <property type="term" value="F:DNA binding"/>
    <property type="evidence" value="ECO:0007669"/>
    <property type="project" value="UniProtKB-UniRule"/>
</dbReference>
<dbReference type="FunFam" id="1.10.1670.10:FF:000001">
    <property type="entry name" value="Endonuclease III"/>
    <property type="match status" value="1"/>
</dbReference>
<comment type="function">
    <text evidence="12">DNA repair enzyme that has both DNA N-glycosylase activity and AP-lyase activity. The DNA N-glycosylase activity releases various damaged pyrimidines from DNA by cleaving the N-glycosidic bond, leaving an AP (apurinic/apyrimidinic) site. The AP-lyase activity cleaves the phosphodiester bond 3' to the AP site by a beta-elimination, leaving a 3'-terminal unsaturated sugar and a product with a terminal 5'-phosphate.</text>
</comment>
<dbReference type="RefSeq" id="WP_091652715.1">
    <property type="nucleotide sequence ID" value="NZ_FNHQ01000042.1"/>
</dbReference>
<feature type="binding site" evidence="12">
    <location>
        <position position="205"/>
    </location>
    <ligand>
        <name>[4Fe-4S] cluster</name>
        <dbReference type="ChEBI" id="CHEBI:49883"/>
    </ligand>
</feature>
<dbReference type="GO" id="GO:0006285">
    <property type="term" value="P:base-excision repair, AP site formation"/>
    <property type="evidence" value="ECO:0007669"/>
    <property type="project" value="TreeGrafter"/>
</dbReference>
<keyword evidence="10 12" id="KW-0456">Lyase</keyword>
<dbReference type="SMART" id="SM00525">
    <property type="entry name" value="FES"/>
    <property type="match status" value="1"/>
</dbReference>
<keyword evidence="14" id="KW-0255">Endonuclease</keyword>
<dbReference type="Pfam" id="PF10576">
    <property type="entry name" value="EndIII_4Fe-2S"/>
    <property type="match status" value="1"/>
</dbReference>
<keyword evidence="15" id="KW-1185">Reference proteome</keyword>
<evidence type="ECO:0000256" key="1">
    <source>
        <dbReference type="ARBA" id="ARBA00008343"/>
    </source>
</evidence>
<dbReference type="SMART" id="SM00478">
    <property type="entry name" value="ENDO3c"/>
    <property type="match status" value="1"/>
</dbReference>
<protein>
    <recommendedName>
        <fullName evidence="12">Endonuclease III</fullName>
        <ecNumber evidence="12">4.2.99.18</ecNumber>
    </recommendedName>
    <alternativeName>
        <fullName evidence="12">DNA-(apurinic or apyrimidinic site) lyase</fullName>
    </alternativeName>
</protein>
<keyword evidence="2 12" id="KW-0004">4Fe-4S</keyword>
<comment type="catalytic activity">
    <reaction evidence="12">
        <text>2'-deoxyribonucleotide-(2'-deoxyribose 5'-phosphate)-2'-deoxyribonucleotide-DNA = a 3'-end 2'-deoxyribonucleotide-(2,3-dehydro-2,3-deoxyribose 5'-phosphate)-DNA + a 5'-end 5'-phospho-2'-deoxyribonucleoside-DNA + H(+)</text>
        <dbReference type="Rhea" id="RHEA:66592"/>
        <dbReference type="Rhea" id="RHEA-COMP:13180"/>
        <dbReference type="Rhea" id="RHEA-COMP:16897"/>
        <dbReference type="Rhea" id="RHEA-COMP:17067"/>
        <dbReference type="ChEBI" id="CHEBI:15378"/>
        <dbReference type="ChEBI" id="CHEBI:136412"/>
        <dbReference type="ChEBI" id="CHEBI:157695"/>
        <dbReference type="ChEBI" id="CHEBI:167181"/>
        <dbReference type="EC" id="4.2.99.18"/>
    </reaction>
</comment>
<dbReference type="NCBIfam" id="TIGR01083">
    <property type="entry name" value="nth"/>
    <property type="match status" value="1"/>
</dbReference>
<keyword evidence="14" id="KW-0540">Nuclease</keyword>
<dbReference type="InterPro" id="IPR004036">
    <property type="entry name" value="Endonuclease-III-like_CS2"/>
</dbReference>
<dbReference type="SUPFAM" id="SSF48150">
    <property type="entry name" value="DNA-glycosylase"/>
    <property type="match status" value="1"/>
</dbReference>
<evidence type="ECO:0000256" key="5">
    <source>
        <dbReference type="ARBA" id="ARBA00022801"/>
    </source>
</evidence>
<dbReference type="OrthoDB" id="9800977at2"/>
<dbReference type="Proteomes" id="UP000199309">
    <property type="component" value="Unassembled WGS sequence"/>
</dbReference>
<dbReference type="Pfam" id="PF00730">
    <property type="entry name" value="HhH-GPD"/>
    <property type="match status" value="1"/>
</dbReference>
<dbReference type="AlphaFoldDB" id="A0A1H0AU02"/>
<dbReference type="PANTHER" id="PTHR10359:SF18">
    <property type="entry name" value="ENDONUCLEASE III"/>
    <property type="match status" value="1"/>
</dbReference>
<evidence type="ECO:0000313" key="15">
    <source>
        <dbReference type="Proteomes" id="UP000199309"/>
    </source>
</evidence>
<reference evidence="14 15" key="1">
    <citation type="submission" date="2016-10" db="EMBL/GenBank/DDBJ databases">
        <authorList>
            <person name="de Groot N.N."/>
        </authorList>
    </citation>
    <scope>NUCLEOTIDE SEQUENCE [LARGE SCALE GENOMIC DNA]</scope>
    <source>
        <strain evidence="14 15">DSM 16981</strain>
    </source>
</reference>
<comment type="cofactor">
    <cofactor evidence="12">
        <name>[4Fe-4S] cluster</name>
        <dbReference type="ChEBI" id="CHEBI:49883"/>
    </cofactor>
    <text evidence="12">Binds 1 [4Fe-4S] cluster.</text>
</comment>
<organism evidence="14 15">
    <name type="scientific">Megasphaera paucivorans</name>
    <dbReference type="NCBI Taxonomy" id="349095"/>
    <lineage>
        <taxon>Bacteria</taxon>
        <taxon>Bacillati</taxon>
        <taxon>Bacillota</taxon>
        <taxon>Negativicutes</taxon>
        <taxon>Veillonellales</taxon>
        <taxon>Veillonellaceae</taxon>
        <taxon>Megasphaera</taxon>
    </lineage>
</organism>